<comment type="caution">
    <text evidence="4">The sequence shown here is derived from an EMBL/GenBank/DDBJ whole genome shotgun (WGS) entry which is preliminary data.</text>
</comment>
<proteinExistence type="inferred from homology"/>
<dbReference type="PANTHER" id="PTHR43630">
    <property type="entry name" value="POLY-BETA-1,6-N-ACETYL-D-GLUCOSAMINE SYNTHASE"/>
    <property type="match status" value="1"/>
</dbReference>
<protein>
    <submittedName>
        <fullName evidence="4">Glycosyltransferase family 2 protein</fullName>
    </submittedName>
</protein>
<feature type="region of interest" description="Disordered" evidence="2">
    <location>
        <begin position="1"/>
        <end position="25"/>
    </location>
</feature>
<dbReference type="OrthoDB" id="9815923at2"/>
<dbReference type="RefSeq" id="WP_135814684.1">
    <property type="nucleotide sequence ID" value="NZ_RQEV01000018.1"/>
</dbReference>
<comment type="similarity">
    <text evidence="1">Belongs to the glycosyltransferase 2 family. WaaE/KdtX subfamily.</text>
</comment>
<dbReference type="Gene3D" id="3.90.550.10">
    <property type="entry name" value="Spore Coat Polysaccharide Biosynthesis Protein SpsA, Chain A"/>
    <property type="match status" value="1"/>
</dbReference>
<dbReference type="InterPro" id="IPR001173">
    <property type="entry name" value="Glyco_trans_2-like"/>
</dbReference>
<keyword evidence="5" id="KW-1185">Reference proteome</keyword>
<evidence type="ECO:0000256" key="1">
    <source>
        <dbReference type="ARBA" id="ARBA00038494"/>
    </source>
</evidence>
<organism evidence="4 5">
    <name type="scientific">Leptospira fluminis</name>
    <dbReference type="NCBI Taxonomy" id="2484979"/>
    <lineage>
        <taxon>Bacteria</taxon>
        <taxon>Pseudomonadati</taxon>
        <taxon>Spirochaetota</taxon>
        <taxon>Spirochaetia</taxon>
        <taxon>Leptospirales</taxon>
        <taxon>Leptospiraceae</taxon>
        <taxon>Leptospira</taxon>
    </lineage>
</organism>
<feature type="domain" description="Glycosyltransferase 2-like" evidence="3">
    <location>
        <begin position="36"/>
        <end position="144"/>
    </location>
</feature>
<evidence type="ECO:0000313" key="4">
    <source>
        <dbReference type="EMBL" id="TGK14690.1"/>
    </source>
</evidence>
<keyword evidence="4" id="KW-0808">Transferase</keyword>
<dbReference type="GO" id="GO:0016740">
    <property type="term" value="F:transferase activity"/>
    <property type="evidence" value="ECO:0007669"/>
    <property type="project" value="UniProtKB-KW"/>
</dbReference>
<dbReference type="InterPro" id="IPR029044">
    <property type="entry name" value="Nucleotide-diphossugar_trans"/>
</dbReference>
<dbReference type="EMBL" id="RQEV01000018">
    <property type="protein sequence ID" value="TGK14690.1"/>
    <property type="molecule type" value="Genomic_DNA"/>
</dbReference>
<evidence type="ECO:0000313" key="5">
    <source>
        <dbReference type="Proteomes" id="UP000297855"/>
    </source>
</evidence>
<sequence length="297" mass="34387">MSEKKIESSRSTSKKRKKSNPVTLVSSHPRFNKHLSVAIITYNEERNIGDCIRSCRDIAEEIVVLDSNSTDKTEEISRSFPEVKFHSQKFRGHVEQKNDAIALCKNEWILSLDADERLSDELKESLRVFLESPEDGSLDGLRAARLTFHMGRFIRFSGWYPQTKYRIFRKSKASWTGENPHDYLVVDGKGKKISGDILHYSFRDLSHQVDTINKFSSIVAWTRFRKGKTFRLLRTIYKPFVKFWEIYLFKLGFLDGFPGFAIAVSSAYSTFLKEAKIYELSGKLIQRPSNLREDYGA</sequence>
<accession>A0A4R9GM23</accession>
<evidence type="ECO:0000256" key="2">
    <source>
        <dbReference type="SAM" id="MobiDB-lite"/>
    </source>
</evidence>
<dbReference type="Pfam" id="PF00535">
    <property type="entry name" value="Glycos_transf_2"/>
    <property type="match status" value="1"/>
</dbReference>
<dbReference type="AlphaFoldDB" id="A0A4R9GM23"/>
<reference evidence="4" key="1">
    <citation type="journal article" date="2019" name="PLoS Negl. Trop. Dis.">
        <title>Revisiting the worldwide diversity of Leptospira species in the environment.</title>
        <authorList>
            <person name="Vincent A.T."/>
            <person name="Schiettekatte O."/>
            <person name="Bourhy P."/>
            <person name="Veyrier F.J."/>
            <person name="Picardeau M."/>
        </authorList>
    </citation>
    <scope>NUCLEOTIDE SEQUENCE [LARGE SCALE GENOMIC DNA]</scope>
    <source>
        <strain evidence="4">SCS5</strain>
    </source>
</reference>
<dbReference type="SUPFAM" id="SSF53448">
    <property type="entry name" value="Nucleotide-diphospho-sugar transferases"/>
    <property type="match status" value="1"/>
</dbReference>
<dbReference type="CDD" id="cd02511">
    <property type="entry name" value="Beta4Glucosyltransferase"/>
    <property type="match status" value="1"/>
</dbReference>
<gene>
    <name evidence="4" type="ORF">EHO61_16585</name>
</gene>
<dbReference type="PANTHER" id="PTHR43630:SF2">
    <property type="entry name" value="GLYCOSYLTRANSFERASE"/>
    <property type="match status" value="1"/>
</dbReference>
<name>A0A4R9GM23_9LEPT</name>
<evidence type="ECO:0000259" key="3">
    <source>
        <dbReference type="Pfam" id="PF00535"/>
    </source>
</evidence>
<dbReference type="Proteomes" id="UP000297855">
    <property type="component" value="Unassembled WGS sequence"/>
</dbReference>